<dbReference type="RefSeq" id="WP_162844236.1">
    <property type="nucleotide sequence ID" value="NZ_RKHR01000008.1"/>
</dbReference>
<feature type="signal peptide" evidence="1">
    <location>
        <begin position="1"/>
        <end position="20"/>
    </location>
</feature>
<dbReference type="PROSITE" id="PS51257">
    <property type="entry name" value="PROKAR_LIPOPROTEIN"/>
    <property type="match status" value="1"/>
</dbReference>
<evidence type="ECO:0008006" key="4">
    <source>
        <dbReference type="Google" id="ProtNLM"/>
    </source>
</evidence>
<proteinExistence type="predicted"/>
<dbReference type="Proteomes" id="UP000275394">
    <property type="component" value="Unassembled WGS sequence"/>
</dbReference>
<name>A0A3N2DDZ3_9GAMM</name>
<gene>
    <name evidence="2" type="ORF">EDC56_3616</name>
</gene>
<evidence type="ECO:0000313" key="2">
    <source>
        <dbReference type="EMBL" id="ROR97947.1"/>
    </source>
</evidence>
<accession>A0A3N2DDZ3</accession>
<keyword evidence="3" id="KW-1185">Reference proteome</keyword>
<keyword evidence="1" id="KW-0732">Signal</keyword>
<feature type="chain" id="PRO_5018261995" description="Lipoprotein" evidence="1">
    <location>
        <begin position="21"/>
        <end position="48"/>
    </location>
</feature>
<evidence type="ECO:0000313" key="3">
    <source>
        <dbReference type="Proteomes" id="UP000275394"/>
    </source>
</evidence>
<organism evidence="2 3">
    <name type="scientific">Sinobacterium caligoides</name>
    <dbReference type="NCBI Taxonomy" id="933926"/>
    <lineage>
        <taxon>Bacteria</taxon>
        <taxon>Pseudomonadati</taxon>
        <taxon>Pseudomonadota</taxon>
        <taxon>Gammaproteobacteria</taxon>
        <taxon>Cellvibrionales</taxon>
        <taxon>Spongiibacteraceae</taxon>
        <taxon>Sinobacterium</taxon>
    </lineage>
</organism>
<evidence type="ECO:0000256" key="1">
    <source>
        <dbReference type="SAM" id="SignalP"/>
    </source>
</evidence>
<protein>
    <recommendedName>
        <fullName evidence="4">Lipoprotein</fullName>
    </recommendedName>
</protein>
<dbReference type="AlphaFoldDB" id="A0A3N2DDZ3"/>
<sequence>MKKLLLLAALSLFITGCASNDSQQLISSNQNIEPWAHACLGDDLCGRR</sequence>
<comment type="caution">
    <text evidence="2">The sequence shown here is derived from an EMBL/GenBank/DDBJ whole genome shotgun (WGS) entry which is preliminary data.</text>
</comment>
<reference evidence="2 3" key="1">
    <citation type="submission" date="2018-11" db="EMBL/GenBank/DDBJ databases">
        <title>Genomic Encyclopedia of Type Strains, Phase IV (KMG-IV): sequencing the most valuable type-strain genomes for metagenomic binning, comparative biology and taxonomic classification.</title>
        <authorList>
            <person name="Goeker M."/>
        </authorList>
    </citation>
    <scope>NUCLEOTIDE SEQUENCE [LARGE SCALE GENOMIC DNA]</scope>
    <source>
        <strain evidence="2 3">DSM 100316</strain>
    </source>
</reference>
<dbReference type="EMBL" id="RKHR01000008">
    <property type="protein sequence ID" value="ROR97947.1"/>
    <property type="molecule type" value="Genomic_DNA"/>
</dbReference>